<evidence type="ECO:0000256" key="5">
    <source>
        <dbReference type="SAM" id="Phobius"/>
    </source>
</evidence>
<feature type="transmembrane region" description="Helical" evidence="5">
    <location>
        <begin position="396"/>
        <end position="422"/>
    </location>
</feature>
<dbReference type="InterPro" id="IPR002110">
    <property type="entry name" value="Ankyrin_rpt"/>
</dbReference>
<proteinExistence type="predicted"/>
<dbReference type="AlphaFoldDB" id="A0A812X1P1"/>
<dbReference type="Gene3D" id="1.25.40.20">
    <property type="entry name" value="Ankyrin repeat-containing domain"/>
    <property type="match status" value="1"/>
</dbReference>
<dbReference type="PROSITE" id="PS50088">
    <property type="entry name" value="ANK_REPEAT"/>
    <property type="match status" value="1"/>
</dbReference>
<organism evidence="6 7">
    <name type="scientific">Symbiodinium pilosum</name>
    <name type="common">Dinoflagellate</name>
    <dbReference type="NCBI Taxonomy" id="2952"/>
    <lineage>
        <taxon>Eukaryota</taxon>
        <taxon>Sar</taxon>
        <taxon>Alveolata</taxon>
        <taxon>Dinophyceae</taxon>
        <taxon>Suessiales</taxon>
        <taxon>Symbiodiniaceae</taxon>
        <taxon>Symbiodinium</taxon>
    </lineage>
</organism>
<dbReference type="Pfam" id="PF12796">
    <property type="entry name" value="Ank_2"/>
    <property type="match status" value="1"/>
</dbReference>
<dbReference type="Proteomes" id="UP000649617">
    <property type="component" value="Unassembled WGS sequence"/>
</dbReference>
<dbReference type="PROSITE" id="PS50297">
    <property type="entry name" value="ANK_REP_REGION"/>
    <property type="match status" value="1"/>
</dbReference>
<evidence type="ECO:0000256" key="4">
    <source>
        <dbReference type="SAM" id="MobiDB-lite"/>
    </source>
</evidence>
<feature type="repeat" description="ANK" evidence="3">
    <location>
        <begin position="134"/>
        <end position="157"/>
    </location>
</feature>
<accession>A0A812X1P1</accession>
<keyword evidence="1" id="KW-0677">Repeat</keyword>
<reference evidence="6" key="1">
    <citation type="submission" date="2021-02" db="EMBL/GenBank/DDBJ databases">
        <authorList>
            <person name="Dougan E. K."/>
            <person name="Rhodes N."/>
            <person name="Thang M."/>
            <person name="Chan C."/>
        </authorList>
    </citation>
    <scope>NUCLEOTIDE SEQUENCE</scope>
</reference>
<evidence type="ECO:0000256" key="3">
    <source>
        <dbReference type="PROSITE-ProRule" id="PRU00023"/>
    </source>
</evidence>
<feature type="transmembrane region" description="Helical" evidence="5">
    <location>
        <begin position="509"/>
        <end position="533"/>
    </location>
</feature>
<dbReference type="SMART" id="SM00248">
    <property type="entry name" value="ANK"/>
    <property type="match status" value="3"/>
</dbReference>
<keyword evidence="7" id="KW-1185">Reference proteome</keyword>
<dbReference type="PANTHER" id="PTHR24198:SF165">
    <property type="entry name" value="ANKYRIN REPEAT-CONTAINING PROTEIN-RELATED"/>
    <property type="match status" value="1"/>
</dbReference>
<feature type="transmembrane region" description="Helical" evidence="5">
    <location>
        <begin position="300"/>
        <end position="324"/>
    </location>
</feature>
<evidence type="ECO:0000256" key="2">
    <source>
        <dbReference type="ARBA" id="ARBA00023043"/>
    </source>
</evidence>
<name>A0A812X1P1_SYMPI</name>
<comment type="caution">
    <text evidence="6">The sequence shown here is derived from an EMBL/GenBank/DDBJ whole genome shotgun (WGS) entry which is preliminary data.</text>
</comment>
<protein>
    <submittedName>
        <fullName evidence="6">Uncharacterized protein</fullName>
    </submittedName>
</protein>
<dbReference type="EMBL" id="CAJNIZ010045094">
    <property type="protein sequence ID" value="CAE7710152.1"/>
    <property type="molecule type" value="Genomic_DNA"/>
</dbReference>
<feature type="transmembrane region" description="Helical" evidence="5">
    <location>
        <begin position="434"/>
        <end position="456"/>
    </location>
</feature>
<evidence type="ECO:0000256" key="1">
    <source>
        <dbReference type="ARBA" id="ARBA00022737"/>
    </source>
</evidence>
<keyword evidence="2 3" id="KW-0040">ANK repeat</keyword>
<keyword evidence="5" id="KW-0472">Membrane</keyword>
<feature type="compositionally biased region" description="Basic residues" evidence="4">
    <location>
        <begin position="829"/>
        <end position="848"/>
    </location>
</feature>
<keyword evidence="5" id="KW-0812">Transmembrane</keyword>
<gene>
    <name evidence="6" type="ORF">SPIL2461_LOCUS20123</name>
</gene>
<feature type="transmembrane region" description="Helical" evidence="5">
    <location>
        <begin position="369"/>
        <end position="390"/>
    </location>
</feature>
<keyword evidence="5" id="KW-1133">Transmembrane helix</keyword>
<feature type="region of interest" description="Disordered" evidence="4">
    <location>
        <begin position="796"/>
        <end position="865"/>
    </location>
</feature>
<dbReference type="InterPro" id="IPR036770">
    <property type="entry name" value="Ankyrin_rpt-contain_sf"/>
</dbReference>
<dbReference type="OrthoDB" id="1066784at2759"/>
<evidence type="ECO:0000313" key="6">
    <source>
        <dbReference type="EMBL" id="CAE7710152.1"/>
    </source>
</evidence>
<dbReference type="PANTHER" id="PTHR24198">
    <property type="entry name" value="ANKYRIN REPEAT AND PROTEIN KINASE DOMAIN-CONTAINING PROTEIN"/>
    <property type="match status" value="1"/>
</dbReference>
<evidence type="ECO:0000313" key="7">
    <source>
        <dbReference type="Proteomes" id="UP000649617"/>
    </source>
</evidence>
<dbReference type="SUPFAM" id="SSF48403">
    <property type="entry name" value="Ankyrin repeat"/>
    <property type="match status" value="1"/>
</dbReference>
<sequence length="865" mass="96194">MLHEAADRGHAQVLQLLLTAWPEGAQARNSFGQVPLHSPGSVEVAQLLLEQWPDGLKVADSTGQLPLHRTASHDREFVQLELVRLLMQKWPDALQVVDQAGGTPLHRTCRHGNAEVAKVFVEQWPAGLNVTDRRGGLPLHWAAHSGSIELMQFLLERLPDALHVRTGRGETVLEIAAAREPLDYGDGALQLAMWIFNRSQPLPFKNSRFACTFLIQVACSNSFEVSQEWTDAARELKCHQANRLLKPALQLWLDVCDGSPSWKDSYQRPLVHNLYDFEAKDFLESRMPADAVISMTLSAFITWFVLAAVAIAACAAVCLERLAVQLTQCRNRRHPGQTRPAADPFLPGAKVLVGQAFARRSWLLRLWRWLEVLIAIFWFGFSLLLLHWVWWLPLVALAHIVPAALLYGVGKLIQAPVLAIMTMGTAAQAVIQKVIALFRTLVLTTIFLVALGVAQYNPVSLSFMGMVQRSMINPAYRTWLSDIYDVWQKSRLHDRRFLRWAPDVKANDLFLGVTYTLIGLLCLYLTCLLCAALNGCARRWLGSAGREHIHSEQVPSSDSEKQRVVWDLLANPKDKFPEVHKKIKPVVALTWPWRGGGLWRNVALLLLDVGLDMNTIFAFLASRDFIFASLTSFLVIRSILKQVMVLPPWRLWQAVQGSAQRGLVRKDLLDFLEAEEKRSEAFFCGCVTAYSVCFSIRLGCVAAFCYERVPVVGIWHLQPITSTDVVAASSVQEAVPGRQDGCSLHEAGLKLPSPAPEDSRSLHEACSALPSSAPEGFPAEEMIQKDEVEETWVSVVASDTKESPSSALPKDDKVLSRQTESSFAAPKGKTPKVRAKKKPGPRGQKSKFSKPPDLIIGASEQASKS</sequence>